<comment type="caution">
    <text evidence="3">The sequence shown here is derived from an EMBL/GenBank/DDBJ whole genome shotgun (WGS) entry which is preliminary data.</text>
</comment>
<dbReference type="AlphaFoldDB" id="A0A562K9Q7"/>
<dbReference type="GO" id="GO:0005886">
    <property type="term" value="C:plasma membrane"/>
    <property type="evidence" value="ECO:0007669"/>
    <property type="project" value="TreeGrafter"/>
</dbReference>
<feature type="region of interest" description="Disordered" evidence="1">
    <location>
        <begin position="921"/>
        <end position="954"/>
    </location>
</feature>
<dbReference type="PANTHER" id="PTHR30441">
    <property type="entry name" value="DUF748 DOMAIN-CONTAINING PROTEIN"/>
    <property type="match status" value="1"/>
</dbReference>
<feature type="compositionally biased region" description="Low complexity" evidence="1">
    <location>
        <begin position="921"/>
        <end position="936"/>
    </location>
</feature>
<gene>
    <name evidence="3" type="ORF">IP97_02500</name>
</gene>
<dbReference type="PANTHER" id="PTHR30441:SF8">
    <property type="entry name" value="DUF748 DOMAIN-CONTAINING PROTEIN"/>
    <property type="match status" value="1"/>
</dbReference>
<keyword evidence="2" id="KW-0812">Transmembrane</keyword>
<evidence type="ECO:0000256" key="2">
    <source>
        <dbReference type="SAM" id="Phobius"/>
    </source>
</evidence>
<evidence type="ECO:0000313" key="4">
    <source>
        <dbReference type="Proteomes" id="UP000315312"/>
    </source>
</evidence>
<evidence type="ECO:0000256" key="1">
    <source>
        <dbReference type="SAM" id="MobiDB-lite"/>
    </source>
</evidence>
<proteinExistence type="predicted"/>
<keyword evidence="4" id="KW-1185">Reference proteome</keyword>
<dbReference type="EMBL" id="VLKM01000014">
    <property type="protein sequence ID" value="TWH92138.1"/>
    <property type="molecule type" value="Genomic_DNA"/>
</dbReference>
<feature type="transmembrane region" description="Helical" evidence="2">
    <location>
        <begin position="21"/>
        <end position="43"/>
    </location>
</feature>
<dbReference type="Proteomes" id="UP000315312">
    <property type="component" value="Unassembled WGS sequence"/>
</dbReference>
<dbReference type="GO" id="GO:0090313">
    <property type="term" value="P:regulation of protein targeting to membrane"/>
    <property type="evidence" value="ECO:0007669"/>
    <property type="project" value="TreeGrafter"/>
</dbReference>
<name>A0A562K9Q7_9FLAO</name>
<protein>
    <submittedName>
        <fullName evidence="3">AsmA protein</fullName>
    </submittedName>
</protein>
<keyword evidence="2" id="KW-0472">Membrane</keyword>
<keyword evidence="2" id="KW-1133">Transmembrane helix</keyword>
<dbReference type="InterPro" id="IPR052894">
    <property type="entry name" value="AsmA-related"/>
</dbReference>
<sequence>MPYLDTAIKMEKSKKTILSKILKITGITFAISLLAFVLLPIIFADTITEKVKVLANKNLEGELNFNDSELSFFKHFPSLTLTLHELNLNGSKPYQNKSLVSAKEISFGIDVWSVVFGSQTQIEEIYIDNAKINILVNQKGDANYNIYKSNSKDTTTSSESASLKLENIQISNSQLVYNDKSTKISIEAKGFNYKGKGDLQASNFNLKTSAKIDSLSFAYDKKEYLKNKKVKADLITKINTNSLSFVFEKNDLVINKLPVEFTGLFDFLKNGYQMDFKLKTEDSNLDDLFTALPAEYVSWMTETKMKGKTSAFLTLKGKYIASENLSPELNFNIKVRDGYVKHTKAPYPVENIFLNFDTKLPNLDINQLKVRLDSLYFDVNKNNLSAILISDGFGKKITIDSKVKSKLDLAFLSNALQIPNLKLAGNLDADIVSKGNYSKEDKKFPITKGNFEIKKGLIQTSYYPKPIQNINLKANLNSPTGNFKDASFILSPANFTFEGEPFNLNASFKNFDDINYDVKAKGTLNVARIYKVFSQKGLDVDGFIKADLSLAGKQSDASNGRIGNLKNSGTLEVKNIKTTSDYLAKPFLIENGLFTFNQDKMNFSNFNGKYGTSDISMNGNLENVINFVLSENQILKGSFNLTSNFLNINEFIPTTTYETDEETEKTEVSGVVEIPTNLNVAIQTNAAKTKYDDVTIENLRGNILIKNGTLQLSNGTLDIIGATAKMDAFYKNEGTQKAYFDYKINASEFDIKRAYNEIKMFREIVTAAESAEGIVGLNYSIKGVLNNQMEPVMPSLEGSGTLSVKKVKMKGFKLLNVVSSKTENPDIKDPDISKVDIKTTIKNNIVTIERFKFKVAGFRLRFEGQTSLDGKLNLKMRIGLPPLGILGIPIKVLGTQENPDIKLGRKSEDLEETEYVDGVTPINTTVPTTTTPTPTIQNDSVPKIEPTVPIEKVE</sequence>
<organism evidence="3 4">
    <name type="scientific">Flavobacterium cheniae</name>
    <dbReference type="NCBI Taxonomy" id="295428"/>
    <lineage>
        <taxon>Bacteria</taxon>
        <taxon>Pseudomonadati</taxon>
        <taxon>Bacteroidota</taxon>
        <taxon>Flavobacteriia</taxon>
        <taxon>Flavobacteriales</taxon>
        <taxon>Flavobacteriaceae</taxon>
        <taxon>Flavobacterium</taxon>
    </lineage>
</organism>
<reference evidence="3 4" key="1">
    <citation type="journal article" date="2015" name="Stand. Genomic Sci.">
        <title>Genomic Encyclopedia of Bacterial and Archaeal Type Strains, Phase III: the genomes of soil and plant-associated and newly described type strains.</title>
        <authorList>
            <person name="Whitman W.B."/>
            <person name="Woyke T."/>
            <person name="Klenk H.P."/>
            <person name="Zhou Y."/>
            <person name="Lilburn T.G."/>
            <person name="Beck B.J."/>
            <person name="De Vos P."/>
            <person name="Vandamme P."/>
            <person name="Eisen J.A."/>
            <person name="Garrity G."/>
            <person name="Hugenholtz P."/>
            <person name="Kyrpides N.C."/>
        </authorList>
    </citation>
    <scope>NUCLEOTIDE SEQUENCE [LARGE SCALE GENOMIC DNA]</scope>
    <source>
        <strain evidence="3 4">CGMCC 1.6844</strain>
    </source>
</reference>
<accession>A0A562K9Q7</accession>
<evidence type="ECO:0000313" key="3">
    <source>
        <dbReference type="EMBL" id="TWH92138.1"/>
    </source>
</evidence>